<evidence type="ECO:0000313" key="2">
    <source>
        <dbReference type="Proteomes" id="UP000053820"/>
    </source>
</evidence>
<organism evidence="1 2">
    <name type="scientific">Hydnomerulius pinastri MD-312</name>
    <dbReference type="NCBI Taxonomy" id="994086"/>
    <lineage>
        <taxon>Eukaryota</taxon>
        <taxon>Fungi</taxon>
        <taxon>Dikarya</taxon>
        <taxon>Basidiomycota</taxon>
        <taxon>Agaricomycotina</taxon>
        <taxon>Agaricomycetes</taxon>
        <taxon>Agaricomycetidae</taxon>
        <taxon>Boletales</taxon>
        <taxon>Boletales incertae sedis</taxon>
        <taxon>Leucogyrophana</taxon>
    </lineage>
</organism>
<name>A0A0C9VVB1_9AGAM</name>
<keyword evidence="2" id="KW-1185">Reference proteome</keyword>
<dbReference type="EMBL" id="KN839858">
    <property type="protein sequence ID" value="KIJ62030.1"/>
    <property type="molecule type" value="Genomic_DNA"/>
</dbReference>
<reference evidence="1 2" key="1">
    <citation type="submission" date="2014-04" db="EMBL/GenBank/DDBJ databases">
        <title>Evolutionary Origins and Diversification of the Mycorrhizal Mutualists.</title>
        <authorList>
            <consortium name="DOE Joint Genome Institute"/>
            <consortium name="Mycorrhizal Genomics Consortium"/>
            <person name="Kohler A."/>
            <person name="Kuo A."/>
            <person name="Nagy L.G."/>
            <person name="Floudas D."/>
            <person name="Copeland A."/>
            <person name="Barry K.W."/>
            <person name="Cichocki N."/>
            <person name="Veneault-Fourrey C."/>
            <person name="LaButti K."/>
            <person name="Lindquist E.A."/>
            <person name="Lipzen A."/>
            <person name="Lundell T."/>
            <person name="Morin E."/>
            <person name="Murat C."/>
            <person name="Riley R."/>
            <person name="Ohm R."/>
            <person name="Sun H."/>
            <person name="Tunlid A."/>
            <person name="Henrissat B."/>
            <person name="Grigoriev I.V."/>
            <person name="Hibbett D.S."/>
            <person name="Martin F."/>
        </authorList>
    </citation>
    <scope>NUCLEOTIDE SEQUENCE [LARGE SCALE GENOMIC DNA]</scope>
    <source>
        <strain evidence="1 2">MD-312</strain>
    </source>
</reference>
<evidence type="ECO:0000313" key="1">
    <source>
        <dbReference type="EMBL" id="KIJ62030.1"/>
    </source>
</evidence>
<dbReference type="HOGENOM" id="CLU_943530_0_0_1"/>
<sequence length="295" mass="32888">MLWELTAQPHLETIVVPPVPAGCKQWCVFEEEGRERSKSVMLGNELIESGVRTLDHLIFLDLSNSVDLLVRNGDELAVNSLWAPSAAPMKACHDHRTVRAPPRPPHTNHPKILISMNLDAWLSSCRGLGSRVLTAHTYHSPVLYARARGHLSILCCQDHSIYGLPRFEKYQRGPPISPNLKVTQPGIPLLPEGAADLLHYANLHHRECLARLRLAAQRASALFLILISLLGRECVIYSVFPMQTEIVLARCSGFQLLQHKVNCELSHHSGRDVDGHVFKQIQCCDSVSSETSSTR</sequence>
<dbReference type="AlphaFoldDB" id="A0A0C9VVB1"/>
<dbReference type="Proteomes" id="UP000053820">
    <property type="component" value="Unassembled WGS sequence"/>
</dbReference>
<accession>A0A0C9VVB1</accession>
<protein>
    <submittedName>
        <fullName evidence="1">Uncharacterized protein</fullName>
    </submittedName>
</protein>
<gene>
    <name evidence="1" type="ORF">HYDPIDRAFT_115198</name>
</gene>
<proteinExistence type="predicted"/>